<evidence type="ECO:0000313" key="2">
    <source>
        <dbReference type="Proteomes" id="UP001239111"/>
    </source>
</evidence>
<reference evidence="1" key="1">
    <citation type="submission" date="2023-04" db="EMBL/GenBank/DDBJ databases">
        <title>A chromosome-level genome assembly of the parasitoid wasp Eretmocerus hayati.</title>
        <authorList>
            <person name="Zhong Y."/>
            <person name="Liu S."/>
            <person name="Liu Y."/>
        </authorList>
    </citation>
    <scope>NUCLEOTIDE SEQUENCE</scope>
    <source>
        <strain evidence="1">ZJU_SS_LIU_2023</strain>
    </source>
</reference>
<organism evidence="1 2">
    <name type="scientific">Eretmocerus hayati</name>
    <dbReference type="NCBI Taxonomy" id="131215"/>
    <lineage>
        <taxon>Eukaryota</taxon>
        <taxon>Metazoa</taxon>
        <taxon>Ecdysozoa</taxon>
        <taxon>Arthropoda</taxon>
        <taxon>Hexapoda</taxon>
        <taxon>Insecta</taxon>
        <taxon>Pterygota</taxon>
        <taxon>Neoptera</taxon>
        <taxon>Endopterygota</taxon>
        <taxon>Hymenoptera</taxon>
        <taxon>Apocrita</taxon>
        <taxon>Proctotrupomorpha</taxon>
        <taxon>Chalcidoidea</taxon>
        <taxon>Aphelinidae</taxon>
        <taxon>Aphelininae</taxon>
        <taxon>Eretmocerus</taxon>
    </lineage>
</organism>
<name>A0ACC2NGA2_9HYME</name>
<accession>A0ACC2NGA2</accession>
<keyword evidence="2" id="KW-1185">Reference proteome</keyword>
<protein>
    <submittedName>
        <fullName evidence="1">Uncharacterized protein</fullName>
    </submittedName>
</protein>
<dbReference type="EMBL" id="CM056743">
    <property type="protein sequence ID" value="KAJ8669686.1"/>
    <property type="molecule type" value="Genomic_DNA"/>
</dbReference>
<comment type="caution">
    <text evidence="1">The sequence shown here is derived from an EMBL/GenBank/DDBJ whole genome shotgun (WGS) entry which is preliminary data.</text>
</comment>
<gene>
    <name evidence="1" type="ORF">QAD02_000945</name>
</gene>
<dbReference type="Proteomes" id="UP001239111">
    <property type="component" value="Chromosome 3"/>
</dbReference>
<proteinExistence type="predicted"/>
<sequence>MLVRAHASDRGLELFEVTREAISDWYKEKTTWERSVMLKQARRARIFTIFGYSMILSCLINFSIAPYFGITSRILNNITDPEMEDGHFLPLQMYFPFEALRSPTFELLYILVTIAMLFNAIAFTVPDNLFGALIFHLSAQVEILGDKMQHVFDGLQKFGAKDKNTFESRIKHIVDEQSRLRRLSRTIEKSFELIILTQVIGLSIAVISFGVGTLDALSNEGGLSAIRLLIAAGALSSLLFQIFIYCIASEVYTHHVSDTRGILQLNFSRFDVYECTRVRGNSFAWMEVCGQSNISFT</sequence>
<evidence type="ECO:0000313" key="1">
    <source>
        <dbReference type="EMBL" id="KAJ8669686.1"/>
    </source>
</evidence>